<sequence length="81" mass="8250">MGFLSWLLMGAGVGAVVRWALPTRCGSWPLTISLGAAGGFVGAFIGQVLGIGHLSSFSIPSLWLAVAGALAVLYIASHLLP</sequence>
<dbReference type="AlphaFoldDB" id="A0A1M5P251"/>
<gene>
    <name evidence="2" type="ORF">SAMN02745129_1262</name>
</gene>
<reference evidence="2 3" key="1">
    <citation type="submission" date="2016-11" db="EMBL/GenBank/DDBJ databases">
        <authorList>
            <person name="Jaros S."/>
            <person name="Januszkiewicz K."/>
            <person name="Wedrychowicz H."/>
        </authorList>
    </citation>
    <scope>NUCLEOTIDE SEQUENCE [LARGE SCALE GENOMIC DNA]</scope>
    <source>
        <strain evidence="2 3">DSM 16917</strain>
    </source>
</reference>
<evidence type="ECO:0000256" key="1">
    <source>
        <dbReference type="SAM" id="Phobius"/>
    </source>
</evidence>
<protein>
    <recommendedName>
        <fullName evidence="4">Transglycosylase associated protein</fullName>
    </recommendedName>
</protein>
<accession>A0A1M5P251</accession>
<feature type="transmembrane region" description="Helical" evidence="1">
    <location>
        <begin position="62"/>
        <end position="80"/>
    </location>
</feature>
<proteinExistence type="predicted"/>
<dbReference type="Proteomes" id="UP000184268">
    <property type="component" value="Unassembled WGS sequence"/>
</dbReference>
<evidence type="ECO:0000313" key="3">
    <source>
        <dbReference type="Proteomes" id="UP000184268"/>
    </source>
</evidence>
<evidence type="ECO:0000313" key="2">
    <source>
        <dbReference type="EMBL" id="SHG95881.1"/>
    </source>
</evidence>
<keyword evidence="1" id="KW-0472">Membrane</keyword>
<evidence type="ECO:0008006" key="4">
    <source>
        <dbReference type="Google" id="ProtNLM"/>
    </source>
</evidence>
<name>A0A1M5P251_9GAMM</name>
<dbReference type="OrthoDB" id="9811343at2"/>
<keyword evidence="1" id="KW-0812">Transmembrane</keyword>
<dbReference type="STRING" id="299255.SAMN02745129_1262"/>
<dbReference type="EMBL" id="FQXG01000001">
    <property type="protein sequence ID" value="SHG95881.1"/>
    <property type="molecule type" value="Genomic_DNA"/>
</dbReference>
<feature type="transmembrane region" description="Helical" evidence="1">
    <location>
        <begin position="28"/>
        <end position="50"/>
    </location>
</feature>
<keyword evidence="3" id="KW-1185">Reference proteome</keyword>
<keyword evidence="1" id="KW-1133">Transmembrane helix</keyword>
<organism evidence="2 3">
    <name type="scientific">Ferrimonas marina</name>
    <dbReference type="NCBI Taxonomy" id="299255"/>
    <lineage>
        <taxon>Bacteria</taxon>
        <taxon>Pseudomonadati</taxon>
        <taxon>Pseudomonadota</taxon>
        <taxon>Gammaproteobacteria</taxon>
        <taxon>Alteromonadales</taxon>
        <taxon>Ferrimonadaceae</taxon>
        <taxon>Ferrimonas</taxon>
    </lineage>
</organism>
<dbReference type="RefSeq" id="WP_067658597.1">
    <property type="nucleotide sequence ID" value="NZ_FQXG01000001.1"/>
</dbReference>